<dbReference type="Pfam" id="PF25327">
    <property type="entry name" value="UBL_ZFAND1"/>
    <property type="match status" value="1"/>
</dbReference>
<evidence type="ECO:0000313" key="2">
    <source>
        <dbReference type="EMBL" id="WAR13309.1"/>
    </source>
</evidence>
<name>A0ABY7EY05_MYAAR</name>
<evidence type="ECO:0000313" key="3">
    <source>
        <dbReference type="Proteomes" id="UP001164746"/>
    </source>
</evidence>
<dbReference type="PANTHER" id="PTHR14677:SF37">
    <property type="entry name" value="AN1-TYPE ZINC FINGER PROTEIN 1"/>
    <property type="match status" value="1"/>
</dbReference>
<protein>
    <submittedName>
        <fullName evidence="2">ZFAN1-like protein</fullName>
    </submittedName>
</protein>
<proteinExistence type="predicted"/>
<reference evidence="2" key="1">
    <citation type="submission" date="2022-11" db="EMBL/GenBank/DDBJ databases">
        <title>Centuries of genome instability and evolution in soft-shell clam transmissible cancer (bioRxiv).</title>
        <authorList>
            <person name="Hart S.F.M."/>
            <person name="Yonemitsu M.A."/>
            <person name="Giersch R.M."/>
            <person name="Beal B.F."/>
            <person name="Arriagada G."/>
            <person name="Davis B.W."/>
            <person name="Ostrander E.A."/>
            <person name="Goff S.P."/>
            <person name="Metzger M.J."/>
        </authorList>
    </citation>
    <scope>NUCLEOTIDE SEQUENCE</scope>
    <source>
        <strain evidence="2">MELC-2E11</strain>
        <tissue evidence="2">Siphon/mantle</tissue>
    </source>
</reference>
<dbReference type="Gene3D" id="4.10.1110.10">
    <property type="entry name" value="AN1-like Zinc finger"/>
    <property type="match status" value="1"/>
</dbReference>
<keyword evidence="3" id="KW-1185">Reference proteome</keyword>
<dbReference type="SUPFAM" id="SSF118310">
    <property type="entry name" value="AN1-like Zinc finger"/>
    <property type="match status" value="1"/>
</dbReference>
<gene>
    <name evidence="2" type="ORF">MAR_027489</name>
</gene>
<dbReference type="Proteomes" id="UP001164746">
    <property type="component" value="Chromosome 8"/>
</dbReference>
<organism evidence="2 3">
    <name type="scientific">Mya arenaria</name>
    <name type="common">Soft-shell clam</name>
    <dbReference type="NCBI Taxonomy" id="6604"/>
    <lineage>
        <taxon>Eukaryota</taxon>
        <taxon>Metazoa</taxon>
        <taxon>Spiralia</taxon>
        <taxon>Lophotrochozoa</taxon>
        <taxon>Mollusca</taxon>
        <taxon>Bivalvia</taxon>
        <taxon>Autobranchia</taxon>
        <taxon>Heteroconchia</taxon>
        <taxon>Euheterodonta</taxon>
        <taxon>Imparidentia</taxon>
        <taxon>Neoheterodontei</taxon>
        <taxon>Myida</taxon>
        <taxon>Myoidea</taxon>
        <taxon>Myidae</taxon>
        <taxon>Mya</taxon>
    </lineage>
</organism>
<dbReference type="PANTHER" id="PTHR14677">
    <property type="entry name" value="ARSENITE INDUCUBLE RNA ASSOCIATED PROTEIN AIP-1-RELATED"/>
    <property type="match status" value="1"/>
</dbReference>
<accession>A0ABY7EY05</accession>
<dbReference type="InterPro" id="IPR035896">
    <property type="entry name" value="AN1-like_Znf"/>
</dbReference>
<dbReference type="EMBL" id="CP111019">
    <property type="protein sequence ID" value="WAR13309.1"/>
    <property type="molecule type" value="Genomic_DNA"/>
</dbReference>
<dbReference type="InterPro" id="IPR057358">
    <property type="entry name" value="UBL_ZFAND1-like"/>
</dbReference>
<evidence type="ECO:0000259" key="1">
    <source>
        <dbReference type="Pfam" id="PF25327"/>
    </source>
</evidence>
<sequence>MKCQLSFCLSHRHAQDHQCSKLGTNKTDTNISKTAEHVNKILETKKAAPKKSKPLNAKASKTAARVALMKMKMTAVGDGSCPEEERLYLKVLPPQGSNTQSQTMFFSKVWSVGRVIDNISDRLKLTNNNNVENAKKLRLFSTLTGDLYPTDCDVGSLLQGELLYSGSSVILEYVDNDCTCISDLTLYSAS</sequence>
<feature type="domain" description="ZFAND1-like ubiquitin-like" evidence="1">
    <location>
        <begin position="105"/>
        <end position="175"/>
    </location>
</feature>